<dbReference type="PANTHER" id="PTHR13900">
    <property type="entry name" value="TRANSCRIPTION INITIATION FACTOR TFIID"/>
    <property type="match status" value="1"/>
</dbReference>
<dbReference type="GO" id="GO:0016251">
    <property type="term" value="F:RNA polymerase II general transcription initiation factor activity"/>
    <property type="evidence" value="ECO:0007669"/>
    <property type="project" value="InterPro"/>
</dbReference>
<dbReference type="Proteomes" id="UP000188320">
    <property type="component" value="Unassembled WGS sequence"/>
</dbReference>
<feature type="compositionally biased region" description="Polar residues" evidence="5">
    <location>
        <begin position="78"/>
        <end position="106"/>
    </location>
</feature>
<keyword evidence="9" id="KW-1185">Reference proteome</keyword>
<feature type="region of interest" description="Disordered" evidence="5">
    <location>
        <begin position="76"/>
        <end position="106"/>
    </location>
</feature>
<dbReference type="AlphaFoldDB" id="A0A1R1PDL2"/>
<evidence type="ECO:0000313" key="8">
    <source>
        <dbReference type="EMBL" id="OMH79009.1"/>
    </source>
</evidence>
<feature type="compositionally biased region" description="Polar residues" evidence="5">
    <location>
        <begin position="500"/>
        <end position="516"/>
    </location>
</feature>
<gene>
    <name evidence="8" type="ORF">AX774_g7582</name>
</gene>
<evidence type="ECO:0000256" key="4">
    <source>
        <dbReference type="ARBA" id="ARBA00023242"/>
    </source>
</evidence>
<dbReference type="GO" id="GO:0003743">
    <property type="term" value="F:translation initiation factor activity"/>
    <property type="evidence" value="ECO:0007669"/>
    <property type="project" value="UniProtKB-KW"/>
</dbReference>
<feature type="compositionally biased region" description="Low complexity" evidence="5">
    <location>
        <begin position="416"/>
        <end position="436"/>
    </location>
</feature>
<sequence length="543" mass="60235">MFPEYNDAQIRQRLKEFCEFQKKGAGSGYWRAKSNMPVPKEENLREMLSPEMICLFESMLVSQLHLMDLGAAKAASSGAHNDTDSVGNYSYNDPQTPQPTPVNATSWRPVDEASSLAPSSMVHTPTEERLANWNTTRNFTNATQGKAMLQLCGEGDPSNIGCAFSFLRVSMKDIFLRPGEDIETKLAEIESRPKSAHRYNVAEQQEIYREEIDRIWNGQLRLLSSPSSLSLSLSLSPSSLYAPSAVKLITSCKHHCSENENLIVPKSGDPYLPLFLTNNNLNNTNNSNGAKCFEISNLSTNLPLNKPTVPPPHQTSFIGYNSKMLTKKRLVIKRKIRSATIGPSGEYTYSYSVEILTDPQVIEAYLRQKYIIHQQQKENALRDSEAIAKLRLSKHCRAKHYSKLLSSHMSTFSLSSQIQQQQQQQQQHQFSQNASSLNYGYGSANDPNTGSGMTFSTASSGADGAFNTPGSLRADGSFSGSSNHLNSLNVNTSLNTNQNIMPTTPGASTPLSSTGSRRCRNCGMLGHMKSNKKCPRYYEFYPS</sequence>
<keyword evidence="4" id="KW-0539">Nucleus</keyword>
<dbReference type="OrthoDB" id="5752at2759"/>
<feature type="region of interest" description="Disordered" evidence="5">
    <location>
        <begin position="497"/>
        <end position="516"/>
    </location>
</feature>
<evidence type="ECO:0000259" key="7">
    <source>
        <dbReference type="Pfam" id="PF15288"/>
    </source>
</evidence>
<dbReference type="PANTHER" id="PTHR13900:SF0">
    <property type="entry name" value="TRANSCRIPTION INITIATION FACTOR TFIID SUBUNIT 1"/>
    <property type="match status" value="1"/>
</dbReference>
<evidence type="ECO:0000256" key="2">
    <source>
        <dbReference type="ARBA" id="ARBA00023015"/>
    </source>
</evidence>
<dbReference type="GO" id="GO:0005669">
    <property type="term" value="C:transcription factor TFIID complex"/>
    <property type="evidence" value="ECO:0007669"/>
    <property type="project" value="InterPro"/>
</dbReference>
<dbReference type="InterPro" id="IPR041670">
    <property type="entry name" value="Znf-CCHC_6"/>
</dbReference>
<name>A0A1R1PDL2_ZANCU</name>
<dbReference type="Pfam" id="PF12157">
    <property type="entry name" value="DUF3591"/>
    <property type="match status" value="1"/>
</dbReference>
<evidence type="ECO:0000313" key="9">
    <source>
        <dbReference type="Proteomes" id="UP000188320"/>
    </source>
</evidence>
<dbReference type="Pfam" id="PF15288">
    <property type="entry name" value="zf-CCHC_6"/>
    <property type="match status" value="1"/>
</dbReference>
<protein>
    <submittedName>
        <fullName evidence="8">Putative transcription initiation factor TFIID</fullName>
    </submittedName>
</protein>
<dbReference type="GO" id="GO:0051123">
    <property type="term" value="P:RNA polymerase II preinitiation complex assembly"/>
    <property type="evidence" value="ECO:0007669"/>
    <property type="project" value="TreeGrafter"/>
</dbReference>
<keyword evidence="3" id="KW-0804">Transcription</keyword>
<comment type="subcellular location">
    <subcellularLocation>
        <location evidence="1">Nucleus</location>
    </subcellularLocation>
</comment>
<keyword evidence="8" id="KW-0396">Initiation factor</keyword>
<keyword evidence="2" id="KW-0805">Transcription regulation</keyword>
<evidence type="ECO:0000256" key="1">
    <source>
        <dbReference type="ARBA" id="ARBA00004123"/>
    </source>
</evidence>
<evidence type="ECO:0000256" key="5">
    <source>
        <dbReference type="SAM" id="MobiDB-lite"/>
    </source>
</evidence>
<keyword evidence="8" id="KW-0648">Protein biosynthesis</keyword>
<feature type="domain" description="Zinc knuckle" evidence="7">
    <location>
        <begin position="517"/>
        <end position="538"/>
    </location>
</feature>
<proteinExistence type="predicted"/>
<dbReference type="EMBL" id="LSSK01001696">
    <property type="protein sequence ID" value="OMH79009.1"/>
    <property type="molecule type" value="Genomic_DNA"/>
</dbReference>
<dbReference type="InterPro" id="IPR022591">
    <property type="entry name" value="TAF1_HAT_dom"/>
</dbReference>
<dbReference type="GO" id="GO:0017025">
    <property type="term" value="F:TBP-class protein binding"/>
    <property type="evidence" value="ECO:0007669"/>
    <property type="project" value="InterPro"/>
</dbReference>
<feature type="domain" description="Transcription initiation factor TFIID subunit 1 histone acetyltransferase" evidence="6">
    <location>
        <begin position="2"/>
        <end position="220"/>
    </location>
</feature>
<accession>A0A1R1PDL2</accession>
<dbReference type="GO" id="GO:0004402">
    <property type="term" value="F:histone acetyltransferase activity"/>
    <property type="evidence" value="ECO:0007669"/>
    <property type="project" value="InterPro"/>
</dbReference>
<evidence type="ECO:0000259" key="6">
    <source>
        <dbReference type="Pfam" id="PF12157"/>
    </source>
</evidence>
<dbReference type="InterPro" id="IPR040240">
    <property type="entry name" value="TAF1"/>
</dbReference>
<evidence type="ECO:0000256" key="3">
    <source>
        <dbReference type="ARBA" id="ARBA00023163"/>
    </source>
</evidence>
<feature type="compositionally biased region" description="Polar residues" evidence="5">
    <location>
        <begin position="445"/>
        <end position="456"/>
    </location>
</feature>
<reference evidence="9" key="1">
    <citation type="submission" date="2017-01" db="EMBL/GenBank/DDBJ databases">
        <authorList>
            <person name="Wang Y."/>
            <person name="White M."/>
            <person name="Kvist S."/>
            <person name="Moncalvo J.-M."/>
        </authorList>
    </citation>
    <scope>NUCLEOTIDE SEQUENCE [LARGE SCALE GENOMIC DNA]</scope>
    <source>
        <strain evidence="9">COL-18-3</strain>
    </source>
</reference>
<organism evidence="8 9">
    <name type="scientific">Zancudomyces culisetae</name>
    <name type="common">Gut fungus</name>
    <name type="synonym">Smittium culisetae</name>
    <dbReference type="NCBI Taxonomy" id="1213189"/>
    <lineage>
        <taxon>Eukaryota</taxon>
        <taxon>Fungi</taxon>
        <taxon>Fungi incertae sedis</taxon>
        <taxon>Zoopagomycota</taxon>
        <taxon>Kickxellomycotina</taxon>
        <taxon>Harpellomycetes</taxon>
        <taxon>Harpellales</taxon>
        <taxon>Legeriomycetaceae</taxon>
        <taxon>Zancudomyces</taxon>
    </lineage>
</organism>
<comment type="caution">
    <text evidence="8">The sequence shown here is derived from an EMBL/GenBank/DDBJ whole genome shotgun (WGS) entry which is preliminary data.</text>
</comment>
<feature type="region of interest" description="Disordered" evidence="5">
    <location>
        <begin position="416"/>
        <end position="456"/>
    </location>
</feature>